<accession>A0A6I2KWF2</accession>
<comment type="pathway">
    <text evidence="2 6">One-carbon metabolism; tetrahydrofolate interconversion.</text>
</comment>
<keyword evidence="4 6" id="KW-0274">FAD</keyword>
<dbReference type="InterPro" id="IPR029041">
    <property type="entry name" value="FAD-linked_oxidoreductase-like"/>
</dbReference>
<dbReference type="SUPFAM" id="SSF51730">
    <property type="entry name" value="FAD-linked oxidoreductase"/>
    <property type="match status" value="1"/>
</dbReference>
<reference evidence="7 8" key="1">
    <citation type="submission" date="2019-11" db="EMBL/GenBank/DDBJ databases">
        <title>Novel species isolated from a subtropical stream in China.</title>
        <authorList>
            <person name="Lu H."/>
        </authorList>
    </citation>
    <scope>NUCLEOTIDE SEQUENCE [LARGE SCALE GENOMIC DNA]</scope>
    <source>
        <strain evidence="7 8">FT80W</strain>
    </source>
</reference>
<keyword evidence="8" id="KW-1185">Reference proteome</keyword>
<dbReference type="Gene3D" id="3.20.20.220">
    <property type="match status" value="1"/>
</dbReference>
<keyword evidence="3 6" id="KW-0285">Flavoprotein</keyword>
<name>A0A6I2KWF2_9BURK</name>
<comment type="similarity">
    <text evidence="6">Belongs to the methylenetetrahydrofolate reductase family.</text>
</comment>
<dbReference type="RefSeq" id="WP_154372182.1">
    <property type="nucleotide sequence ID" value="NZ_WKJK01000001.1"/>
</dbReference>
<dbReference type="Pfam" id="PF02219">
    <property type="entry name" value="MTHFR"/>
    <property type="match status" value="1"/>
</dbReference>
<evidence type="ECO:0000256" key="5">
    <source>
        <dbReference type="ARBA" id="ARBA00023002"/>
    </source>
</evidence>
<evidence type="ECO:0000256" key="3">
    <source>
        <dbReference type="ARBA" id="ARBA00022630"/>
    </source>
</evidence>
<dbReference type="GO" id="GO:0035999">
    <property type="term" value="P:tetrahydrofolate interconversion"/>
    <property type="evidence" value="ECO:0007669"/>
    <property type="project" value="UniProtKB-UniPathway"/>
</dbReference>
<dbReference type="EMBL" id="WKJK01000001">
    <property type="protein sequence ID" value="MRW88526.1"/>
    <property type="molecule type" value="Genomic_DNA"/>
</dbReference>
<protein>
    <recommendedName>
        <fullName evidence="6">Methylenetetrahydrofolate reductase</fullName>
    </recommendedName>
</protein>
<dbReference type="GO" id="GO:0006555">
    <property type="term" value="P:methionine metabolic process"/>
    <property type="evidence" value="ECO:0007669"/>
    <property type="project" value="InterPro"/>
</dbReference>
<dbReference type="AlphaFoldDB" id="A0A6I2KWF2"/>
<evidence type="ECO:0000313" key="7">
    <source>
        <dbReference type="EMBL" id="MRW88526.1"/>
    </source>
</evidence>
<evidence type="ECO:0000256" key="4">
    <source>
        <dbReference type="ARBA" id="ARBA00022827"/>
    </source>
</evidence>
<evidence type="ECO:0000256" key="6">
    <source>
        <dbReference type="RuleBase" id="RU003862"/>
    </source>
</evidence>
<dbReference type="Proteomes" id="UP000433309">
    <property type="component" value="Unassembled WGS sequence"/>
</dbReference>
<dbReference type="UniPathway" id="UPA00193"/>
<keyword evidence="5 6" id="KW-0560">Oxidoreductase</keyword>
<dbReference type="GO" id="GO:0004489">
    <property type="term" value="F:methylenetetrahydrofolate reductase [NAD(P)H] activity"/>
    <property type="evidence" value="ECO:0007669"/>
    <property type="project" value="InterPro"/>
</dbReference>
<evidence type="ECO:0000256" key="2">
    <source>
        <dbReference type="ARBA" id="ARBA00004777"/>
    </source>
</evidence>
<sequence length="314" mass="33424">MNVVSSEALPVPPHAVDTRLKERIAAFMRRASTEVTTHDESTLPQLADTLPRGTTVYVAHTPKAQFDDVLRVSLKVQAAGFLASPHLVARRLPSEAAVRNGLRMLSDAGITQALLVAGDRDAALGPYANTLELLASGVLDDCGLRALGVAGHPEGHPHVVKADLWQALRHKQAFADRTGIAVHVATQFGFDPQGVHDWAAQFEQHGIDLPVHVGIAGPTSVAKLLRFAIQCGVGASLTAASKNMKAFSNVARQGATPEEIVPALVRLGAGETAARIVQPHVFAFGGTIATANWIRAVRNEEFDLQPDGAIEVRR</sequence>
<organism evidence="7 8">
    <name type="scientific">Duganella guangzhouensis</name>
    <dbReference type="NCBI Taxonomy" id="2666084"/>
    <lineage>
        <taxon>Bacteria</taxon>
        <taxon>Pseudomonadati</taxon>
        <taxon>Pseudomonadota</taxon>
        <taxon>Betaproteobacteria</taxon>
        <taxon>Burkholderiales</taxon>
        <taxon>Oxalobacteraceae</taxon>
        <taxon>Telluria group</taxon>
        <taxon>Duganella</taxon>
    </lineage>
</organism>
<gene>
    <name evidence="7" type="ORF">GJ699_00845</name>
</gene>
<evidence type="ECO:0000256" key="1">
    <source>
        <dbReference type="ARBA" id="ARBA00001974"/>
    </source>
</evidence>
<comment type="caution">
    <text evidence="7">The sequence shown here is derived from an EMBL/GenBank/DDBJ whole genome shotgun (WGS) entry which is preliminary data.</text>
</comment>
<evidence type="ECO:0000313" key="8">
    <source>
        <dbReference type="Proteomes" id="UP000433309"/>
    </source>
</evidence>
<proteinExistence type="inferred from homology"/>
<dbReference type="InterPro" id="IPR003171">
    <property type="entry name" value="Mehydrof_redctse-like"/>
</dbReference>
<comment type="cofactor">
    <cofactor evidence="1 6">
        <name>FAD</name>
        <dbReference type="ChEBI" id="CHEBI:57692"/>
    </cofactor>
</comment>